<dbReference type="InterPro" id="IPR004089">
    <property type="entry name" value="MCPsignal_dom"/>
</dbReference>
<feature type="domain" description="Methyl-accepting transducer" evidence="5">
    <location>
        <begin position="436"/>
        <end position="658"/>
    </location>
</feature>
<evidence type="ECO:0000256" key="1">
    <source>
        <dbReference type="ARBA" id="ARBA00022500"/>
    </source>
</evidence>
<evidence type="ECO:0000259" key="5">
    <source>
        <dbReference type="PROSITE" id="PS50111"/>
    </source>
</evidence>
<dbReference type="Gene3D" id="6.10.340.10">
    <property type="match status" value="1"/>
</dbReference>
<accession>A0A7S6WQD6</accession>
<feature type="transmembrane region" description="Helical" evidence="4">
    <location>
        <begin position="31"/>
        <end position="48"/>
    </location>
</feature>
<gene>
    <name evidence="7" type="ORF">IFE08_03220</name>
</gene>
<dbReference type="Pfam" id="PF00672">
    <property type="entry name" value="HAMP"/>
    <property type="match status" value="1"/>
</dbReference>
<dbReference type="PROSITE" id="PS50885">
    <property type="entry name" value="HAMP"/>
    <property type="match status" value="1"/>
</dbReference>
<dbReference type="RefSeq" id="WP_194076906.1">
    <property type="nucleotide sequence ID" value="NZ_CP061839.1"/>
</dbReference>
<feature type="transmembrane region" description="Helical" evidence="4">
    <location>
        <begin position="310"/>
        <end position="332"/>
    </location>
</feature>
<evidence type="ECO:0000256" key="4">
    <source>
        <dbReference type="SAM" id="Phobius"/>
    </source>
</evidence>
<keyword evidence="4" id="KW-0812">Transmembrane</keyword>
<dbReference type="Pfam" id="PF14827">
    <property type="entry name" value="dCache_3"/>
    <property type="match status" value="1"/>
</dbReference>
<reference evidence="7 8" key="1">
    <citation type="submission" date="2020-09" db="EMBL/GenBank/DDBJ databases">
        <title>Characterization of Treponema spp. from bovine digital dermatitis in Korea.</title>
        <authorList>
            <person name="Espiritu H.M."/>
            <person name="Cho Y.I."/>
            <person name="Mamuad L."/>
        </authorList>
    </citation>
    <scope>NUCLEOTIDE SEQUENCE [LARGE SCALE GENOMIC DNA]</scope>
    <source>
        <strain evidence="7 8">KS1</strain>
    </source>
</reference>
<evidence type="ECO:0000313" key="8">
    <source>
        <dbReference type="Proteomes" id="UP000593915"/>
    </source>
</evidence>
<dbReference type="Gene3D" id="1.10.287.950">
    <property type="entry name" value="Methyl-accepting chemotaxis protein"/>
    <property type="match status" value="1"/>
</dbReference>
<dbReference type="InterPro" id="IPR029151">
    <property type="entry name" value="Sensor-like_sf"/>
</dbReference>
<dbReference type="PANTHER" id="PTHR43531:SF11">
    <property type="entry name" value="METHYL-ACCEPTING CHEMOTAXIS PROTEIN 3"/>
    <property type="match status" value="1"/>
</dbReference>
<dbReference type="SUPFAM" id="SSF58104">
    <property type="entry name" value="Methyl-accepting chemotaxis protein (MCP) signaling domain"/>
    <property type="match status" value="2"/>
</dbReference>
<dbReference type="GO" id="GO:0006935">
    <property type="term" value="P:chemotaxis"/>
    <property type="evidence" value="ECO:0007669"/>
    <property type="project" value="UniProtKB-KW"/>
</dbReference>
<evidence type="ECO:0000256" key="3">
    <source>
        <dbReference type="PROSITE-ProRule" id="PRU00284"/>
    </source>
</evidence>
<dbReference type="AlphaFoldDB" id="A0A7S6WQD6"/>
<dbReference type="GO" id="GO:0004888">
    <property type="term" value="F:transmembrane signaling receptor activity"/>
    <property type="evidence" value="ECO:0007669"/>
    <property type="project" value="TreeGrafter"/>
</dbReference>
<keyword evidence="4" id="KW-0472">Membrane</keyword>
<evidence type="ECO:0000259" key="6">
    <source>
        <dbReference type="PROSITE" id="PS50885"/>
    </source>
</evidence>
<dbReference type="InterPro" id="IPR029150">
    <property type="entry name" value="dCache_3"/>
</dbReference>
<dbReference type="GO" id="GO:0005886">
    <property type="term" value="C:plasma membrane"/>
    <property type="evidence" value="ECO:0007669"/>
    <property type="project" value="TreeGrafter"/>
</dbReference>
<dbReference type="GO" id="GO:0007165">
    <property type="term" value="P:signal transduction"/>
    <property type="evidence" value="ECO:0007669"/>
    <property type="project" value="UniProtKB-KW"/>
</dbReference>
<dbReference type="SMART" id="SM00283">
    <property type="entry name" value="MA"/>
    <property type="match status" value="1"/>
</dbReference>
<dbReference type="SUPFAM" id="SSF103190">
    <property type="entry name" value="Sensory domain-like"/>
    <property type="match status" value="1"/>
</dbReference>
<proteinExistence type="inferred from homology"/>
<dbReference type="EMBL" id="CP061839">
    <property type="protein sequence ID" value="QOW61413.1"/>
    <property type="molecule type" value="Genomic_DNA"/>
</dbReference>
<keyword evidence="4" id="KW-1133">Transmembrane helix</keyword>
<organism evidence="7 8">
    <name type="scientific">Treponema pedis</name>
    <dbReference type="NCBI Taxonomy" id="409322"/>
    <lineage>
        <taxon>Bacteria</taxon>
        <taxon>Pseudomonadati</taxon>
        <taxon>Spirochaetota</taxon>
        <taxon>Spirochaetia</taxon>
        <taxon>Spirochaetales</taxon>
        <taxon>Treponemataceae</taxon>
        <taxon>Treponema</taxon>
    </lineage>
</organism>
<evidence type="ECO:0000313" key="7">
    <source>
        <dbReference type="EMBL" id="QOW61413.1"/>
    </source>
</evidence>
<feature type="domain" description="HAMP" evidence="6">
    <location>
        <begin position="335"/>
        <end position="389"/>
    </location>
</feature>
<dbReference type="SMART" id="SM00304">
    <property type="entry name" value="HAMP"/>
    <property type="match status" value="1"/>
</dbReference>
<keyword evidence="3" id="KW-0807">Transducer</keyword>
<comment type="similarity">
    <text evidence="2">Belongs to the methyl-accepting chemotaxis (MCP) protein family.</text>
</comment>
<dbReference type="Pfam" id="PF00015">
    <property type="entry name" value="MCPsignal"/>
    <property type="match status" value="1"/>
</dbReference>
<dbReference type="PANTHER" id="PTHR43531">
    <property type="entry name" value="PROTEIN ICFG"/>
    <property type="match status" value="1"/>
</dbReference>
<dbReference type="CDD" id="cd06225">
    <property type="entry name" value="HAMP"/>
    <property type="match status" value="1"/>
</dbReference>
<protein>
    <submittedName>
        <fullName evidence="7">HAMP domain-containing protein</fullName>
    </submittedName>
</protein>
<dbReference type="Proteomes" id="UP000593915">
    <property type="component" value="Chromosome"/>
</dbReference>
<evidence type="ECO:0000256" key="2">
    <source>
        <dbReference type="ARBA" id="ARBA00029447"/>
    </source>
</evidence>
<dbReference type="InterPro" id="IPR003660">
    <property type="entry name" value="HAMP_dom"/>
</dbReference>
<sequence>MKEKGITDSLPQKKCKKIFQFKSRFSIQFKLLLPIIFLTLIQYAVLLYNEWRSIRNFSYEQIRALANVKHLAFINAVNNYSETGGILLDFISQDTNIIKAFAEKDRNALLYAAGSLYKTMHEKYNIEQFHFHTPEVNSFLRVHAPLKYGDNLSSYRLSVIEANKEKKRISGLEVGLSDLGFRIVTPLYSSEGVHIGSVECGGAINTDFINALCKISSEEVLEGGMNMSITIKTLEGEYKVIASNFNDTDTYTDTDNPQTISDILMTQNLITTVKNRSAVYYPLRDFSNNNIGYVKFVFGIDKILRERNVFFLRTFILSLLVLLLYTIIIGIISRISIISPVKYAVKTLKNISEGDGDLTVSMPVRGNDELTDLSIYFNQTIEKIRAAVEVVGGSTETMQEVGDELASNITETASAVHEISANIEAVKKQILTQASSVTAVGASLQVMATSIEKVDNHIKIQIQNIEDSSKSINLMVSNIQSAAGAVETNLETLGSLNIETEEGKTVIGEAVDLSKSVDESSEVLLEASSVIQHIAAQTNLLAMNAAIEAAHAGEAGKGFAVVADEIRKLAEESNMQGKNITLILKELKEKIKRVSEAALSIKNRFDTIAGLAEKTKRQEFIIMETMEEQKEGSGQIVRAMQQIENMTEEVKKSSQAMLTGSVLVSKEMERLGALSDSIANSMNEMASGAVQINNAETEISDIGQINKRSIEKVVEEIKKFKV</sequence>
<name>A0A7S6WQD6_9SPIR</name>
<dbReference type="InterPro" id="IPR051310">
    <property type="entry name" value="MCP_chemotaxis"/>
</dbReference>
<dbReference type="PROSITE" id="PS50111">
    <property type="entry name" value="CHEMOTAXIS_TRANSDUC_2"/>
    <property type="match status" value="1"/>
</dbReference>
<keyword evidence="1" id="KW-0145">Chemotaxis</keyword>